<evidence type="ECO:0000313" key="10">
    <source>
        <dbReference type="Proteomes" id="UP000317332"/>
    </source>
</evidence>
<evidence type="ECO:0000256" key="4">
    <source>
        <dbReference type="ARBA" id="ARBA00022452"/>
    </source>
</evidence>
<evidence type="ECO:0000313" key="9">
    <source>
        <dbReference type="EMBL" id="TPV33441.1"/>
    </source>
</evidence>
<dbReference type="InterPro" id="IPR051906">
    <property type="entry name" value="TolC-like"/>
</dbReference>
<keyword evidence="6" id="KW-0472">Membrane</keyword>
<keyword evidence="10" id="KW-1185">Reference proteome</keyword>
<keyword evidence="8" id="KW-0732">Signal</keyword>
<comment type="similarity">
    <text evidence="2">Belongs to the outer membrane factor (OMF) (TC 1.B.17) family.</text>
</comment>
<reference evidence="9 10" key="1">
    <citation type="submission" date="2019-06" db="EMBL/GenBank/DDBJ databases">
        <title>Flavobacteriaceae Paucihalobacterium erythroidium CWB-1, complete genome.</title>
        <authorList>
            <person name="Wu S."/>
        </authorList>
    </citation>
    <scope>NUCLEOTIDE SEQUENCE [LARGE SCALE GENOMIC DNA]</scope>
    <source>
        <strain evidence="9 10">CWB-1</strain>
    </source>
</reference>
<dbReference type="OrthoDB" id="581172at2"/>
<dbReference type="Gene3D" id="1.20.1600.10">
    <property type="entry name" value="Outer membrane efflux proteins (OEP)"/>
    <property type="match status" value="1"/>
</dbReference>
<dbReference type="Proteomes" id="UP000317332">
    <property type="component" value="Unassembled WGS sequence"/>
</dbReference>
<sequence length="467" mass="53697">MKRNLIVFFLLFSIFSVAQTPSNDLLLTFKEYLGYVKRFHPIAKQAELTVSVGEANLLRSRGAFDPKINVDYNRKEFKDTEYFDQLNTTFKIPTWYGIELKANFEQNSGDFLNPEGFLPDDGLYSAGISASLLRGLLMNERMADLKTAKFFREQTKADRDILVNQILFDAAIAYFNWLKAYQEAEIYNNFLENAQIRFQGIRQSALAGDIAAIDTIEAKIAVENRKLSLEQANLELFKKRLEVSNFLWINDVPVELQEEVIPDTNPALDIDSSFETMGLTLDQFTLENHPKLRSLNLKIEALDVDRRLKANKLLPRLDANYNFLTETPEIAQSLNTFNYKGGINFELPLFLRKERGDLRLAKFKVQDAQFDLKNEELTIQNKVIAVFNALESFKRQNVLISTIVQDNRVLLNAEERKFSFGESSLFLINTRELNLINAELKSIEVQNKFFETKAKLFNSLATNPTNL</sequence>
<dbReference type="EMBL" id="VHIQ01000004">
    <property type="protein sequence ID" value="TPV33441.1"/>
    <property type="molecule type" value="Genomic_DNA"/>
</dbReference>
<accession>A0A506PHZ7</accession>
<evidence type="ECO:0000256" key="8">
    <source>
        <dbReference type="SAM" id="SignalP"/>
    </source>
</evidence>
<keyword evidence="7" id="KW-0998">Cell outer membrane</keyword>
<dbReference type="RefSeq" id="WP_140990403.1">
    <property type="nucleotide sequence ID" value="NZ_VHIQ01000004.1"/>
</dbReference>
<protein>
    <submittedName>
        <fullName evidence="9">TolC family protein</fullName>
    </submittedName>
</protein>
<organism evidence="9 10">
    <name type="scientific">Paucihalobacter ruber</name>
    <dbReference type="NCBI Taxonomy" id="2567861"/>
    <lineage>
        <taxon>Bacteria</taxon>
        <taxon>Pseudomonadati</taxon>
        <taxon>Bacteroidota</taxon>
        <taxon>Flavobacteriia</taxon>
        <taxon>Flavobacteriales</taxon>
        <taxon>Flavobacteriaceae</taxon>
        <taxon>Paucihalobacter</taxon>
    </lineage>
</organism>
<dbReference type="SUPFAM" id="SSF56954">
    <property type="entry name" value="Outer membrane efflux proteins (OEP)"/>
    <property type="match status" value="1"/>
</dbReference>
<gene>
    <name evidence="9" type="ORF">FJ651_10165</name>
</gene>
<comment type="caution">
    <text evidence="9">The sequence shown here is derived from an EMBL/GenBank/DDBJ whole genome shotgun (WGS) entry which is preliminary data.</text>
</comment>
<dbReference type="PANTHER" id="PTHR30026:SF21">
    <property type="entry name" value="SLR1270 PROTEIN"/>
    <property type="match status" value="1"/>
</dbReference>
<dbReference type="AlphaFoldDB" id="A0A506PHZ7"/>
<evidence type="ECO:0000256" key="7">
    <source>
        <dbReference type="ARBA" id="ARBA00023237"/>
    </source>
</evidence>
<proteinExistence type="inferred from homology"/>
<keyword evidence="5" id="KW-0812">Transmembrane</keyword>
<keyword evidence="4" id="KW-1134">Transmembrane beta strand</keyword>
<evidence type="ECO:0000256" key="5">
    <source>
        <dbReference type="ARBA" id="ARBA00022692"/>
    </source>
</evidence>
<evidence type="ECO:0000256" key="3">
    <source>
        <dbReference type="ARBA" id="ARBA00022448"/>
    </source>
</evidence>
<dbReference type="PANTHER" id="PTHR30026">
    <property type="entry name" value="OUTER MEMBRANE PROTEIN TOLC"/>
    <property type="match status" value="1"/>
</dbReference>
<dbReference type="GO" id="GO:1990281">
    <property type="term" value="C:efflux pump complex"/>
    <property type="evidence" value="ECO:0007669"/>
    <property type="project" value="TreeGrafter"/>
</dbReference>
<keyword evidence="3" id="KW-0813">Transport</keyword>
<dbReference type="GO" id="GO:0015288">
    <property type="term" value="F:porin activity"/>
    <property type="evidence" value="ECO:0007669"/>
    <property type="project" value="TreeGrafter"/>
</dbReference>
<dbReference type="GO" id="GO:0009279">
    <property type="term" value="C:cell outer membrane"/>
    <property type="evidence" value="ECO:0007669"/>
    <property type="project" value="UniProtKB-SubCell"/>
</dbReference>
<feature type="signal peptide" evidence="8">
    <location>
        <begin position="1"/>
        <end position="18"/>
    </location>
</feature>
<evidence type="ECO:0000256" key="6">
    <source>
        <dbReference type="ARBA" id="ARBA00023136"/>
    </source>
</evidence>
<name>A0A506PHZ7_9FLAO</name>
<dbReference type="InterPro" id="IPR003423">
    <property type="entry name" value="OMP_efflux"/>
</dbReference>
<dbReference type="GO" id="GO:0015562">
    <property type="term" value="F:efflux transmembrane transporter activity"/>
    <property type="evidence" value="ECO:0007669"/>
    <property type="project" value="InterPro"/>
</dbReference>
<comment type="subcellular location">
    <subcellularLocation>
        <location evidence="1">Cell outer membrane</location>
    </subcellularLocation>
</comment>
<evidence type="ECO:0000256" key="2">
    <source>
        <dbReference type="ARBA" id="ARBA00007613"/>
    </source>
</evidence>
<dbReference type="Pfam" id="PF02321">
    <property type="entry name" value="OEP"/>
    <property type="match status" value="1"/>
</dbReference>
<feature type="chain" id="PRO_5021373148" evidence="8">
    <location>
        <begin position="19"/>
        <end position="467"/>
    </location>
</feature>
<evidence type="ECO:0000256" key="1">
    <source>
        <dbReference type="ARBA" id="ARBA00004442"/>
    </source>
</evidence>